<proteinExistence type="predicted"/>
<accession>A0A165T1S2</accession>
<evidence type="ECO:0000313" key="2">
    <source>
        <dbReference type="EMBL" id="KZT72804.1"/>
    </source>
</evidence>
<dbReference type="SUPFAM" id="SSF69065">
    <property type="entry name" value="RNase III domain-like"/>
    <property type="match status" value="1"/>
</dbReference>
<dbReference type="GO" id="GO:0006396">
    <property type="term" value="P:RNA processing"/>
    <property type="evidence" value="ECO:0007669"/>
    <property type="project" value="InterPro"/>
</dbReference>
<dbReference type="OrthoDB" id="416741at2759"/>
<dbReference type="Pfam" id="PF00636">
    <property type="entry name" value="Ribonuclease_3"/>
    <property type="match status" value="1"/>
</dbReference>
<dbReference type="InterPro" id="IPR000999">
    <property type="entry name" value="RNase_III_dom"/>
</dbReference>
<dbReference type="GO" id="GO:0004525">
    <property type="term" value="F:ribonuclease III activity"/>
    <property type="evidence" value="ECO:0007669"/>
    <property type="project" value="InterPro"/>
</dbReference>
<dbReference type="PROSITE" id="PS50142">
    <property type="entry name" value="RNASE_3_2"/>
    <property type="match status" value="1"/>
</dbReference>
<organism evidence="2 3">
    <name type="scientific">Daedalea quercina L-15889</name>
    <dbReference type="NCBI Taxonomy" id="1314783"/>
    <lineage>
        <taxon>Eukaryota</taxon>
        <taxon>Fungi</taxon>
        <taxon>Dikarya</taxon>
        <taxon>Basidiomycota</taxon>
        <taxon>Agaricomycotina</taxon>
        <taxon>Agaricomycetes</taxon>
        <taxon>Polyporales</taxon>
        <taxon>Fomitopsis</taxon>
    </lineage>
</organism>
<reference evidence="2 3" key="1">
    <citation type="journal article" date="2016" name="Mol. Biol. Evol.">
        <title>Comparative Genomics of Early-Diverging Mushroom-Forming Fungi Provides Insights into the Origins of Lignocellulose Decay Capabilities.</title>
        <authorList>
            <person name="Nagy L.G."/>
            <person name="Riley R."/>
            <person name="Tritt A."/>
            <person name="Adam C."/>
            <person name="Daum C."/>
            <person name="Floudas D."/>
            <person name="Sun H."/>
            <person name="Yadav J.S."/>
            <person name="Pangilinan J."/>
            <person name="Larsson K.H."/>
            <person name="Matsuura K."/>
            <person name="Barry K."/>
            <person name="Labutti K."/>
            <person name="Kuo R."/>
            <person name="Ohm R.A."/>
            <person name="Bhattacharya S.S."/>
            <person name="Shirouzu T."/>
            <person name="Yoshinaga Y."/>
            <person name="Martin F.M."/>
            <person name="Grigoriev I.V."/>
            <person name="Hibbett D.S."/>
        </authorList>
    </citation>
    <scope>NUCLEOTIDE SEQUENCE [LARGE SCALE GENOMIC DNA]</scope>
    <source>
        <strain evidence="2 3">L-15889</strain>
    </source>
</reference>
<dbReference type="Gene3D" id="1.10.1520.10">
    <property type="entry name" value="Ribonuclease III domain"/>
    <property type="match status" value="1"/>
</dbReference>
<dbReference type="SMART" id="SM00535">
    <property type="entry name" value="RIBOc"/>
    <property type="match status" value="1"/>
</dbReference>
<dbReference type="STRING" id="1314783.A0A165T1S2"/>
<evidence type="ECO:0000313" key="3">
    <source>
        <dbReference type="Proteomes" id="UP000076727"/>
    </source>
</evidence>
<dbReference type="EMBL" id="KV429039">
    <property type="protein sequence ID" value="KZT72804.1"/>
    <property type="molecule type" value="Genomic_DNA"/>
</dbReference>
<dbReference type="AlphaFoldDB" id="A0A165T1S2"/>
<keyword evidence="3" id="KW-1185">Reference proteome</keyword>
<protein>
    <recommendedName>
        <fullName evidence="1">RNase III domain-containing protein</fullName>
    </recommendedName>
</protein>
<gene>
    <name evidence="2" type="ORF">DAEQUDRAFT_663461</name>
</gene>
<sequence length="174" mass="19359">MIPLHRAIQNAITEAIRKPDFEAALPPLSDATWAKLLAGSAGEERERIEFLGDALMYATIGTLLYEQIPQGSPHLYTNLRAVLHSNAVFSRVAEKLDILAVPDMVLKYLSKKDFGEGASAPTFKPYTEVKATADLFETVLGAYYLERGFGALCNWVIGIYRPLIYVAEAAFYKW</sequence>
<dbReference type="InterPro" id="IPR036389">
    <property type="entry name" value="RNase_III_sf"/>
</dbReference>
<name>A0A165T1S2_9APHY</name>
<feature type="domain" description="RNase III" evidence="1">
    <location>
        <begin position="46"/>
        <end position="148"/>
    </location>
</feature>
<evidence type="ECO:0000259" key="1">
    <source>
        <dbReference type="PROSITE" id="PS50142"/>
    </source>
</evidence>
<dbReference type="Proteomes" id="UP000076727">
    <property type="component" value="Unassembled WGS sequence"/>
</dbReference>
<dbReference type="CDD" id="cd00593">
    <property type="entry name" value="RIBOc"/>
    <property type="match status" value="1"/>
</dbReference>